<evidence type="ECO:0000313" key="2">
    <source>
        <dbReference type="EMBL" id="GMR61556.1"/>
    </source>
</evidence>
<feature type="non-terminal residue" evidence="2">
    <location>
        <position position="247"/>
    </location>
</feature>
<dbReference type="InterPro" id="IPR019428">
    <property type="entry name" value="7TM_GPCR_serpentine_rcpt_Str"/>
</dbReference>
<evidence type="ECO:0008006" key="4">
    <source>
        <dbReference type="Google" id="ProtNLM"/>
    </source>
</evidence>
<dbReference type="AlphaFoldDB" id="A0AAN5DEJ6"/>
<feature type="transmembrane region" description="Helical" evidence="1">
    <location>
        <begin position="136"/>
        <end position="155"/>
    </location>
</feature>
<keyword evidence="3" id="KW-1185">Reference proteome</keyword>
<organism evidence="2 3">
    <name type="scientific">Pristionchus mayeri</name>
    <dbReference type="NCBI Taxonomy" id="1317129"/>
    <lineage>
        <taxon>Eukaryota</taxon>
        <taxon>Metazoa</taxon>
        <taxon>Ecdysozoa</taxon>
        <taxon>Nematoda</taxon>
        <taxon>Chromadorea</taxon>
        <taxon>Rhabditida</taxon>
        <taxon>Rhabditina</taxon>
        <taxon>Diplogasteromorpha</taxon>
        <taxon>Diplogasteroidea</taxon>
        <taxon>Neodiplogasteridae</taxon>
        <taxon>Pristionchus</taxon>
    </lineage>
</organism>
<evidence type="ECO:0000313" key="3">
    <source>
        <dbReference type="Proteomes" id="UP001328107"/>
    </source>
</evidence>
<dbReference type="InterPro" id="IPR019423">
    <property type="entry name" value="7TM_GPCR_serpentine_rcpt_Srj"/>
</dbReference>
<gene>
    <name evidence="2" type="ORF">PMAYCL1PPCAC_31751</name>
</gene>
<feature type="transmembrane region" description="Helical" evidence="1">
    <location>
        <begin position="26"/>
        <end position="49"/>
    </location>
</feature>
<dbReference type="Proteomes" id="UP001328107">
    <property type="component" value="Unassembled WGS sequence"/>
</dbReference>
<keyword evidence="1" id="KW-0472">Membrane</keyword>
<dbReference type="PANTHER" id="PTHR45907">
    <property type="entry name" value="SERPENTINE RECEPTOR, CLASS J"/>
    <property type="match status" value="1"/>
</dbReference>
<dbReference type="PANTHER" id="PTHR45907:SF16">
    <property type="entry name" value="SERPENTINE RECEPTOR, CLASS J"/>
    <property type="match status" value="1"/>
</dbReference>
<evidence type="ECO:0000256" key="1">
    <source>
        <dbReference type="SAM" id="Phobius"/>
    </source>
</evidence>
<dbReference type="Pfam" id="PF10326">
    <property type="entry name" value="7TM_GPCR_Str"/>
    <property type="match status" value="1"/>
</dbReference>
<protein>
    <recommendedName>
        <fullName evidence="4">G protein-coupled receptor</fullName>
    </recommendedName>
</protein>
<feature type="transmembrane region" description="Helical" evidence="1">
    <location>
        <begin position="175"/>
        <end position="195"/>
    </location>
</feature>
<proteinExistence type="predicted"/>
<keyword evidence="1" id="KW-0812">Transmembrane</keyword>
<keyword evidence="1" id="KW-1133">Transmembrane helix</keyword>
<feature type="transmembrane region" description="Helical" evidence="1">
    <location>
        <begin position="92"/>
        <end position="115"/>
    </location>
</feature>
<name>A0AAN5DEJ6_9BILA</name>
<reference evidence="3" key="1">
    <citation type="submission" date="2022-10" db="EMBL/GenBank/DDBJ databases">
        <title>Genome assembly of Pristionchus species.</title>
        <authorList>
            <person name="Yoshida K."/>
            <person name="Sommer R.J."/>
        </authorList>
    </citation>
    <scope>NUCLEOTIDE SEQUENCE [LARGE SCALE GENOMIC DNA]</scope>
    <source>
        <strain evidence="3">RS5460</strain>
    </source>
</reference>
<sequence length="247" mass="28217">MNIHFLYRFWSVRSPHLISLFSSPKFVALISLYPITEFVVWYLICIYALTGDVDEIATHILRQEYAKRYGKVLNDGWIIMNYWEGGFSPGTFYTMISFDVIIVVSFTSAITLGVLTFSHIRKSEKISKQAQALQRTLFIAVCAQTFVPLVFVYVPHFVVINMAFFKISLQFVDAAWMRMTAFFPAWDAVIIIVLIRDYRDGLLGMFRKKKSVSIKETTWMTASSLAPASHAIASSPVAEVSQFAFQQ</sequence>
<dbReference type="EMBL" id="BTRK01000006">
    <property type="protein sequence ID" value="GMR61556.1"/>
    <property type="molecule type" value="Genomic_DNA"/>
</dbReference>
<accession>A0AAN5DEJ6</accession>
<dbReference type="SUPFAM" id="SSF81321">
    <property type="entry name" value="Family A G protein-coupled receptor-like"/>
    <property type="match status" value="1"/>
</dbReference>
<comment type="caution">
    <text evidence="2">The sequence shown here is derived from an EMBL/GenBank/DDBJ whole genome shotgun (WGS) entry which is preliminary data.</text>
</comment>